<organism evidence="3 4">
    <name type="scientific">Streptomyces rhizosphaericus</name>
    <dbReference type="NCBI Taxonomy" id="114699"/>
    <lineage>
        <taxon>Bacteria</taxon>
        <taxon>Bacillati</taxon>
        <taxon>Actinomycetota</taxon>
        <taxon>Actinomycetes</taxon>
        <taxon>Kitasatosporales</taxon>
        <taxon>Streptomycetaceae</taxon>
        <taxon>Streptomyces</taxon>
        <taxon>Streptomyces violaceusniger group</taxon>
    </lineage>
</organism>
<dbReference type="SUPFAM" id="SSF53474">
    <property type="entry name" value="alpha/beta-Hydrolases"/>
    <property type="match status" value="1"/>
</dbReference>
<evidence type="ECO:0000259" key="2">
    <source>
        <dbReference type="Pfam" id="PF07859"/>
    </source>
</evidence>
<reference evidence="3 4" key="1">
    <citation type="journal article" date="2019" name="Int. J. Syst. Evol. Microbiol.">
        <title>The Global Catalogue of Microorganisms (GCM) 10K type strain sequencing project: providing services to taxonomists for standard genome sequencing and annotation.</title>
        <authorList>
            <consortium name="The Broad Institute Genomics Platform"/>
            <consortium name="The Broad Institute Genome Sequencing Center for Infectious Disease"/>
            <person name="Wu L."/>
            <person name="Ma J."/>
        </authorList>
    </citation>
    <scope>NUCLEOTIDE SEQUENCE [LARGE SCALE GENOMIC DNA]</scope>
    <source>
        <strain evidence="3 4">JCM 11445</strain>
    </source>
</reference>
<dbReference type="InterPro" id="IPR029058">
    <property type="entry name" value="AB_hydrolase_fold"/>
</dbReference>
<comment type="caution">
    <text evidence="3">The sequence shown here is derived from an EMBL/GenBank/DDBJ whole genome shotgun (WGS) entry which is preliminary data.</text>
</comment>
<dbReference type="InterPro" id="IPR013094">
    <property type="entry name" value="AB_hydrolase_3"/>
</dbReference>
<gene>
    <name evidence="3" type="ORF">GCM10009576_085840</name>
</gene>
<evidence type="ECO:0000256" key="1">
    <source>
        <dbReference type="ARBA" id="ARBA00022801"/>
    </source>
</evidence>
<dbReference type="Gene3D" id="3.40.50.1820">
    <property type="entry name" value="alpha/beta hydrolase"/>
    <property type="match status" value="1"/>
</dbReference>
<proteinExistence type="predicted"/>
<keyword evidence="1" id="KW-0378">Hydrolase</keyword>
<evidence type="ECO:0000313" key="4">
    <source>
        <dbReference type="Proteomes" id="UP001500033"/>
    </source>
</evidence>
<dbReference type="Pfam" id="PF07859">
    <property type="entry name" value="Abhydrolase_3"/>
    <property type="match status" value="1"/>
</dbReference>
<sequence length="166" mass="17865">MAAALAELVNAGQAVPSLTPEMIPPMRANAARMVRLPPEELSRNATFDVVELYAPGRRDAPDVRLLICRPTAVAGTVPVIYWIHGGGMIAGTNQVGIDEALDYAEHLQAAVVPVEYRLAPEHPHPAPVEDCYTGLLWTVEHAEQFGFDPTDLSCAESVRAVDSLGQ</sequence>
<dbReference type="InterPro" id="IPR050300">
    <property type="entry name" value="GDXG_lipolytic_enzyme"/>
</dbReference>
<protein>
    <recommendedName>
        <fullName evidence="2">Alpha/beta hydrolase fold-3 domain-containing protein</fullName>
    </recommendedName>
</protein>
<dbReference type="PANTHER" id="PTHR48081">
    <property type="entry name" value="AB HYDROLASE SUPERFAMILY PROTEIN C4A8.06C"/>
    <property type="match status" value="1"/>
</dbReference>
<dbReference type="Proteomes" id="UP001500033">
    <property type="component" value="Unassembled WGS sequence"/>
</dbReference>
<keyword evidence="4" id="KW-1185">Reference proteome</keyword>
<accession>A0ABN1SNP2</accession>
<name>A0ABN1SNP2_9ACTN</name>
<dbReference type="PANTHER" id="PTHR48081:SF8">
    <property type="entry name" value="ALPHA_BETA HYDROLASE FOLD-3 DOMAIN-CONTAINING PROTEIN-RELATED"/>
    <property type="match status" value="1"/>
</dbReference>
<feature type="domain" description="Alpha/beta hydrolase fold-3" evidence="2">
    <location>
        <begin position="81"/>
        <end position="152"/>
    </location>
</feature>
<evidence type="ECO:0000313" key="3">
    <source>
        <dbReference type="EMBL" id="GAA0998628.1"/>
    </source>
</evidence>
<dbReference type="EMBL" id="BAAAIE010000094">
    <property type="protein sequence ID" value="GAA0998628.1"/>
    <property type="molecule type" value="Genomic_DNA"/>
</dbReference>